<accession>A0A8J2XMH6</accession>
<evidence type="ECO:0000256" key="1">
    <source>
        <dbReference type="SAM" id="MobiDB-lite"/>
    </source>
</evidence>
<keyword evidence="3" id="KW-1185">Reference proteome</keyword>
<proteinExistence type="predicted"/>
<gene>
    <name evidence="2" type="ORF">GCM10011333_31800</name>
</gene>
<sequence length="118" mass="12605">MVPGDALGPDFACRTAVGRGVRGWACRQRRCQHARRGHDGEDRREPVTPPMQLARLPRSRKRGTALSVSVLSVPGSLPRGGLEPGAALVQEVLHALERLGAVGSLGAGVQEHVLFDLE</sequence>
<evidence type="ECO:0000313" key="3">
    <source>
        <dbReference type="Proteomes" id="UP000616114"/>
    </source>
</evidence>
<dbReference type="Proteomes" id="UP000616114">
    <property type="component" value="Unassembled WGS sequence"/>
</dbReference>
<feature type="compositionally biased region" description="Basic and acidic residues" evidence="1">
    <location>
        <begin position="37"/>
        <end position="46"/>
    </location>
</feature>
<protein>
    <submittedName>
        <fullName evidence="2">Uncharacterized protein</fullName>
    </submittedName>
</protein>
<comment type="caution">
    <text evidence="2">The sequence shown here is derived from an EMBL/GenBank/DDBJ whole genome shotgun (WGS) entry which is preliminary data.</text>
</comment>
<dbReference type="EMBL" id="BMFY01000018">
    <property type="protein sequence ID" value="GGA26548.1"/>
    <property type="molecule type" value="Genomic_DNA"/>
</dbReference>
<name>A0A8J2XMH6_9MICO</name>
<feature type="region of interest" description="Disordered" evidence="1">
    <location>
        <begin position="31"/>
        <end position="51"/>
    </location>
</feature>
<evidence type="ECO:0000313" key="2">
    <source>
        <dbReference type="EMBL" id="GGA26548.1"/>
    </source>
</evidence>
<organism evidence="2 3">
    <name type="scientific">Sediminivirga luteola</name>
    <dbReference type="NCBI Taxonomy" id="1774748"/>
    <lineage>
        <taxon>Bacteria</taxon>
        <taxon>Bacillati</taxon>
        <taxon>Actinomycetota</taxon>
        <taxon>Actinomycetes</taxon>
        <taxon>Micrococcales</taxon>
        <taxon>Brevibacteriaceae</taxon>
        <taxon>Sediminivirga</taxon>
    </lineage>
</organism>
<reference evidence="2" key="1">
    <citation type="journal article" date="2014" name="Int. J. Syst. Evol. Microbiol.">
        <title>Complete genome sequence of Corynebacterium casei LMG S-19264T (=DSM 44701T), isolated from a smear-ripened cheese.</title>
        <authorList>
            <consortium name="US DOE Joint Genome Institute (JGI-PGF)"/>
            <person name="Walter F."/>
            <person name="Albersmeier A."/>
            <person name="Kalinowski J."/>
            <person name="Ruckert C."/>
        </authorList>
    </citation>
    <scope>NUCLEOTIDE SEQUENCE</scope>
    <source>
        <strain evidence="2">CGMCC 1.12785</strain>
    </source>
</reference>
<dbReference type="AlphaFoldDB" id="A0A8J2XMH6"/>
<reference evidence="2" key="2">
    <citation type="submission" date="2020-09" db="EMBL/GenBank/DDBJ databases">
        <authorList>
            <person name="Sun Q."/>
            <person name="Zhou Y."/>
        </authorList>
    </citation>
    <scope>NUCLEOTIDE SEQUENCE</scope>
    <source>
        <strain evidence="2">CGMCC 1.12785</strain>
    </source>
</reference>